<feature type="transmembrane region" description="Helical" evidence="1">
    <location>
        <begin position="30"/>
        <end position="53"/>
    </location>
</feature>
<accession>A0A926IAU6</accession>
<feature type="transmembrane region" description="Helical" evidence="1">
    <location>
        <begin position="138"/>
        <end position="161"/>
    </location>
</feature>
<reference evidence="2" key="1">
    <citation type="submission" date="2020-08" db="EMBL/GenBank/DDBJ databases">
        <title>Genome public.</title>
        <authorList>
            <person name="Liu C."/>
            <person name="Sun Q."/>
        </authorList>
    </citation>
    <scope>NUCLEOTIDE SEQUENCE</scope>
    <source>
        <strain evidence="2">NSJ-54</strain>
    </source>
</reference>
<keyword evidence="1" id="KW-0812">Transmembrane</keyword>
<proteinExistence type="predicted"/>
<protein>
    <recommendedName>
        <fullName evidence="4">Stage II sporulation protein M</fullName>
    </recommendedName>
</protein>
<comment type="caution">
    <text evidence="2">The sequence shown here is derived from an EMBL/GenBank/DDBJ whole genome shotgun (WGS) entry which is preliminary data.</text>
</comment>
<sequence>MDRSIVTRRMHSVPPPAAAAPKKSFAQTYVVPNLFTLLFAVVLILGVVTGSLLTKSIDLGTLSDLGLVTLEFIKVKVAQSFWQNFVFSFTSGFIYLFVLFLMGFTAISQPLMLGVVFFKGLGLGLSMGYAYSTMGQSGILASMVFLLPNALFISFAILWAAKESFKLSVLFFCQLLPNQSESRLGKMAKKLCVKYISITAFYLAGCALEAGIISLFGQFFASFA</sequence>
<evidence type="ECO:0008006" key="4">
    <source>
        <dbReference type="Google" id="ProtNLM"/>
    </source>
</evidence>
<dbReference type="Proteomes" id="UP000660861">
    <property type="component" value="Unassembled WGS sequence"/>
</dbReference>
<feature type="transmembrane region" description="Helical" evidence="1">
    <location>
        <begin position="195"/>
        <end position="221"/>
    </location>
</feature>
<keyword evidence="1" id="KW-0472">Membrane</keyword>
<evidence type="ECO:0000313" key="2">
    <source>
        <dbReference type="EMBL" id="MBC8569583.1"/>
    </source>
</evidence>
<keyword evidence="1" id="KW-1133">Transmembrane helix</keyword>
<evidence type="ECO:0000256" key="1">
    <source>
        <dbReference type="SAM" id="Phobius"/>
    </source>
</evidence>
<dbReference type="RefSeq" id="WP_262396679.1">
    <property type="nucleotide sequence ID" value="NZ_JACRTC010000001.1"/>
</dbReference>
<feature type="transmembrane region" description="Helical" evidence="1">
    <location>
        <begin position="85"/>
        <end position="104"/>
    </location>
</feature>
<feature type="transmembrane region" description="Helical" evidence="1">
    <location>
        <begin position="111"/>
        <end position="132"/>
    </location>
</feature>
<dbReference type="EMBL" id="JACRTC010000001">
    <property type="protein sequence ID" value="MBC8569583.1"/>
    <property type="molecule type" value="Genomic_DNA"/>
</dbReference>
<organism evidence="2 3">
    <name type="scientific">Zongyangia hominis</name>
    <dbReference type="NCBI Taxonomy" id="2763677"/>
    <lineage>
        <taxon>Bacteria</taxon>
        <taxon>Bacillati</taxon>
        <taxon>Bacillota</taxon>
        <taxon>Clostridia</taxon>
        <taxon>Eubacteriales</taxon>
        <taxon>Oscillospiraceae</taxon>
        <taxon>Zongyangia</taxon>
    </lineage>
</organism>
<name>A0A926IAU6_9FIRM</name>
<keyword evidence="3" id="KW-1185">Reference proteome</keyword>
<evidence type="ECO:0000313" key="3">
    <source>
        <dbReference type="Proteomes" id="UP000660861"/>
    </source>
</evidence>
<dbReference type="AlphaFoldDB" id="A0A926IAU6"/>
<gene>
    <name evidence="2" type="ORF">H8709_01940</name>
</gene>